<dbReference type="Pfam" id="PF14278">
    <property type="entry name" value="TetR_C_8"/>
    <property type="match status" value="1"/>
</dbReference>
<dbReference type="Proteomes" id="UP000250642">
    <property type="component" value="Unassembled WGS sequence"/>
</dbReference>
<dbReference type="InterPro" id="IPR001647">
    <property type="entry name" value="HTH_TetR"/>
</dbReference>
<keyword evidence="1 2" id="KW-0238">DNA-binding</keyword>
<organism evidence="4 5">
    <name type="scientific">Paenibacillus taichungensis</name>
    <dbReference type="NCBI Taxonomy" id="484184"/>
    <lineage>
        <taxon>Bacteria</taxon>
        <taxon>Bacillati</taxon>
        <taxon>Bacillota</taxon>
        <taxon>Bacilli</taxon>
        <taxon>Bacillales</taxon>
        <taxon>Paenibacillaceae</taxon>
        <taxon>Paenibacillus</taxon>
    </lineage>
</organism>
<dbReference type="PANTHER" id="PTHR43479:SF7">
    <property type="entry name" value="TETR-FAMILY TRANSCRIPTIONAL REGULATOR"/>
    <property type="match status" value="1"/>
</dbReference>
<dbReference type="InterPro" id="IPR009057">
    <property type="entry name" value="Homeodomain-like_sf"/>
</dbReference>
<dbReference type="InterPro" id="IPR039532">
    <property type="entry name" value="TetR_C_Firmicutes"/>
</dbReference>
<feature type="DNA-binding region" description="H-T-H motif" evidence="2">
    <location>
        <begin position="57"/>
        <end position="76"/>
    </location>
</feature>
<dbReference type="InterPro" id="IPR050624">
    <property type="entry name" value="HTH-type_Tx_Regulator"/>
</dbReference>
<protein>
    <submittedName>
        <fullName evidence="4">TetR/AcrR family transcriptional regulator</fullName>
    </submittedName>
</protein>
<gene>
    <name evidence="4" type="ORF">DC345_14270</name>
</gene>
<dbReference type="PROSITE" id="PS50977">
    <property type="entry name" value="HTH_TETR_2"/>
    <property type="match status" value="1"/>
</dbReference>
<evidence type="ECO:0000256" key="2">
    <source>
        <dbReference type="PROSITE-ProRule" id="PRU00335"/>
    </source>
</evidence>
<evidence type="ECO:0000313" key="4">
    <source>
        <dbReference type="EMBL" id="RAW15190.1"/>
    </source>
</evidence>
<reference evidence="4 5" key="1">
    <citation type="submission" date="2018-04" db="EMBL/GenBank/DDBJ databases">
        <title>Paenibacillus taichungensis Genome sequencing and assembly.</title>
        <authorList>
            <person name="Xu J."/>
            <person name="Rensing C."/>
            <person name="Mazhar H.S."/>
        </authorList>
    </citation>
    <scope>NUCLEOTIDE SEQUENCE [LARGE SCALE GENOMIC DNA]</scope>
    <source>
        <strain evidence="4 5">NC1</strain>
    </source>
</reference>
<dbReference type="AlphaFoldDB" id="A0A329QS18"/>
<dbReference type="GO" id="GO:0003677">
    <property type="term" value="F:DNA binding"/>
    <property type="evidence" value="ECO:0007669"/>
    <property type="project" value="UniProtKB-UniRule"/>
</dbReference>
<feature type="domain" description="HTH tetR-type" evidence="3">
    <location>
        <begin position="34"/>
        <end position="94"/>
    </location>
</feature>
<evidence type="ECO:0000313" key="5">
    <source>
        <dbReference type="Proteomes" id="UP000250642"/>
    </source>
</evidence>
<dbReference type="EMBL" id="QEVW01000008">
    <property type="protein sequence ID" value="RAW15190.1"/>
    <property type="molecule type" value="Genomic_DNA"/>
</dbReference>
<dbReference type="PANTHER" id="PTHR43479">
    <property type="entry name" value="ACREF/ENVCD OPERON REPRESSOR-RELATED"/>
    <property type="match status" value="1"/>
</dbReference>
<sequence length="237" mass="27697">MLHSHYVRCIIDQQRRMCIMHKSLSIPDMDRRVHRSKQALKASLLEWMSRKPFESITITDIVKLADVNRSTFYKHYVYREDLLNEILKDVMADLIFAYRAPYQHYQDFGIMDLNASAIKIFDHVLGHATFYALLVNTNTLSGFRDTLYETLKTLYLEDVTDMSPDPRVNKELLACYQANAVLGLITGWVQSNFKYSASYMAEQLLEFTRMNRSNEVYRSNLNPSLDEMERGTVSHDN</sequence>
<proteinExistence type="predicted"/>
<dbReference type="Gene3D" id="1.10.357.10">
    <property type="entry name" value="Tetracycline Repressor, domain 2"/>
    <property type="match status" value="1"/>
</dbReference>
<comment type="caution">
    <text evidence="4">The sequence shown here is derived from an EMBL/GenBank/DDBJ whole genome shotgun (WGS) entry which is preliminary data.</text>
</comment>
<dbReference type="SUPFAM" id="SSF46689">
    <property type="entry name" value="Homeodomain-like"/>
    <property type="match status" value="1"/>
</dbReference>
<evidence type="ECO:0000256" key="1">
    <source>
        <dbReference type="ARBA" id="ARBA00023125"/>
    </source>
</evidence>
<evidence type="ECO:0000259" key="3">
    <source>
        <dbReference type="PROSITE" id="PS50977"/>
    </source>
</evidence>
<accession>A0A329QS18</accession>
<name>A0A329QS18_9BACL</name>
<dbReference type="Pfam" id="PF00440">
    <property type="entry name" value="TetR_N"/>
    <property type="match status" value="1"/>
</dbReference>